<organism evidence="3 4">
    <name type="scientific">Candidatus Desulfolinea nitratireducens</name>
    <dbReference type="NCBI Taxonomy" id="2841698"/>
    <lineage>
        <taxon>Bacteria</taxon>
        <taxon>Bacillati</taxon>
        <taxon>Chloroflexota</taxon>
        <taxon>Anaerolineae</taxon>
        <taxon>Anaerolineales</taxon>
        <taxon>Anaerolineales incertae sedis</taxon>
        <taxon>Candidatus Desulfolinea</taxon>
    </lineage>
</organism>
<reference evidence="3 4" key="1">
    <citation type="submission" date="2020-08" db="EMBL/GenBank/DDBJ databases">
        <title>Bridging the membrane lipid divide: bacteria of the FCB group superphylum have the potential to synthesize archaeal ether lipids.</title>
        <authorList>
            <person name="Villanueva L."/>
            <person name="Von Meijenfeldt F.A.B."/>
            <person name="Westbye A.B."/>
            <person name="Yadav S."/>
            <person name="Hopmans E.C."/>
            <person name="Dutilh B.E."/>
            <person name="Sinninghe Damste J.S."/>
        </authorList>
    </citation>
    <scope>NUCLEOTIDE SEQUENCE [LARGE SCALE GENOMIC DNA]</scope>
    <source>
        <strain evidence="3">NIOZ-UU36</strain>
    </source>
</reference>
<evidence type="ECO:0000259" key="2">
    <source>
        <dbReference type="Pfam" id="PF07811"/>
    </source>
</evidence>
<dbReference type="Proteomes" id="UP000614469">
    <property type="component" value="Unassembled WGS sequence"/>
</dbReference>
<keyword evidence="1" id="KW-0472">Membrane</keyword>
<feature type="transmembrane region" description="Helical" evidence="1">
    <location>
        <begin position="20"/>
        <end position="41"/>
    </location>
</feature>
<evidence type="ECO:0000313" key="3">
    <source>
        <dbReference type="EMBL" id="MBC8337044.1"/>
    </source>
</evidence>
<protein>
    <submittedName>
        <fullName evidence="3">Pilus assembly protein</fullName>
    </submittedName>
</protein>
<gene>
    <name evidence="3" type="ORF">H8E29_17445</name>
</gene>
<dbReference type="InterPro" id="IPR012495">
    <property type="entry name" value="TadE-like_dom"/>
</dbReference>
<keyword evidence="1" id="KW-1133">Transmembrane helix</keyword>
<feature type="domain" description="TadE-like" evidence="2">
    <location>
        <begin position="14"/>
        <end position="56"/>
    </location>
</feature>
<proteinExistence type="predicted"/>
<dbReference type="EMBL" id="JACNJN010000222">
    <property type="protein sequence ID" value="MBC8337044.1"/>
    <property type="molecule type" value="Genomic_DNA"/>
</dbReference>
<evidence type="ECO:0000256" key="1">
    <source>
        <dbReference type="SAM" id="Phobius"/>
    </source>
</evidence>
<dbReference type="AlphaFoldDB" id="A0A8J6NTL3"/>
<dbReference type="Pfam" id="PF07811">
    <property type="entry name" value="TadE"/>
    <property type="match status" value="1"/>
</dbReference>
<name>A0A8J6NTL3_9CHLR</name>
<sequence>MSETTNYSKKTEKGQSFVELMLVLIFMVMFILGIVEFGTLLNEYLNLVDGAREAARIISDYDPEEDPFPAFEEEAIRIATEVMAPLELKQSLGDDIVISYFIVGKEASDPNPHDAFARYPIDPDTLVVFADGYKHMANQDSRFSDADIQALVVDGTTLPRGIFLIEIFYNYPQQLKIPIFSDIVPDPIPVYTYVFMPLPRFKP</sequence>
<accession>A0A8J6NTL3</accession>
<keyword evidence="1" id="KW-0812">Transmembrane</keyword>
<evidence type="ECO:0000313" key="4">
    <source>
        <dbReference type="Proteomes" id="UP000614469"/>
    </source>
</evidence>
<comment type="caution">
    <text evidence="3">The sequence shown here is derived from an EMBL/GenBank/DDBJ whole genome shotgun (WGS) entry which is preliminary data.</text>
</comment>